<comment type="caution">
    <text evidence="2">The sequence shown here is derived from an EMBL/GenBank/DDBJ whole genome shotgun (WGS) entry which is preliminary data.</text>
</comment>
<dbReference type="InterPro" id="IPR013216">
    <property type="entry name" value="Methyltransf_11"/>
</dbReference>
<dbReference type="GO" id="GO:0008757">
    <property type="term" value="F:S-adenosylmethionine-dependent methyltransferase activity"/>
    <property type="evidence" value="ECO:0007669"/>
    <property type="project" value="InterPro"/>
</dbReference>
<name>X1G968_9ZZZZ</name>
<dbReference type="Pfam" id="PF08241">
    <property type="entry name" value="Methyltransf_11"/>
    <property type="match status" value="1"/>
</dbReference>
<evidence type="ECO:0000313" key="2">
    <source>
        <dbReference type="EMBL" id="GAH41375.1"/>
    </source>
</evidence>
<evidence type="ECO:0000259" key="1">
    <source>
        <dbReference type="Pfam" id="PF08241"/>
    </source>
</evidence>
<feature type="non-terminal residue" evidence="2">
    <location>
        <position position="1"/>
    </location>
</feature>
<sequence>GRVLVAAAARTDGSMSDTAQEFDRAYAAEQLRRSRHPLRRLVKKLYLDRVLREISGPTIDFGCGAGQILARLPAGSVGLEVNPHLVEALQQDGMDVRLYDAAADDFSLSPLEPNRYRSLVISHVLEHFSDTAQVMHKLWGACRRLGVTTIVAVVPSAKGYASSAVHKTFVNLDWLRDNGLERCEGYVLDRAGYFPVDAEAVGDWFVFHELHLRYRREA</sequence>
<dbReference type="EMBL" id="BARU01012457">
    <property type="protein sequence ID" value="GAH41375.1"/>
    <property type="molecule type" value="Genomic_DNA"/>
</dbReference>
<dbReference type="SUPFAM" id="SSF53335">
    <property type="entry name" value="S-adenosyl-L-methionine-dependent methyltransferases"/>
    <property type="match status" value="1"/>
</dbReference>
<protein>
    <recommendedName>
        <fullName evidence="1">Methyltransferase type 11 domain-containing protein</fullName>
    </recommendedName>
</protein>
<proteinExistence type="predicted"/>
<organism evidence="2">
    <name type="scientific">marine sediment metagenome</name>
    <dbReference type="NCBI Taxonomy" id="412755"/>
    <lineage>
        <taxon>unclassified sequences</taxon>
        <taxon>metagenomes</taxon>
        <taxon>ecological metagenomes</taxon>
    </lineage>
</organism>
<accession>X1G968</accession>
<dbReference type="InterPro" id="IPR029063">
    <property type="entry name" value="SAM-dependent_MTases_sf"/>
</dbReference>
<dbReference type="AlphaFoldDB" id="X1G968"/>
<dbReference type="Gene3D" id="3.40.50.150">
    <property type="entry name" value="Vaccinia Virus protein VP39"/>
    <property type="match status" value="1"/>
</dbReference>
<reference evidence="2" key="1">
    <citation type="journal article" date="2014" name="Front. Microbiol.">
        <title>High frequency of phylogenetically diverse reductive dehalogenase-homologous genes in deep subseafloor sedimentary metagenomes.</title>
        <authorList>
            <person name="Kawai M."/>
            <person name="Futagami T."/>
            <person name="Toyoda A."/>
            <person name="Takaki Y."/>
            <person name="Nishi S."/>
            <person name="Hori S."/>
            <person name="Arai W."/>
            <person name="Tsubouchi T."/>
            <person name="Morono Y."/>
            <person name="Uchiyama I."/>
            <person name="Ito T."/>
            <person name="Fujiyama A."/>
            <person name="Inagaki F."/>
            <person name="Takami H."/>
        </authorList>
    </citation>
    <scope>NUCLEOTIDE SEQUENCE</scope>
    <source>
        <strain evidence="2">Expedition CK06-06</strain>
    </source>
</reference>
<gene>
    <name evidence="2" type="ORF">S03H2_22959</name>
</gene>
<feature type="domain" description="Methyltransferase type 11" evidence="1">
    <location>
        <begin position="60"/>
        <end position="147"/>
    </location>
</feature>